<proteinExistence type="predicted"/>
<dbReference type="EMBL" id="FN649737">
    <property type="protein sequence ID" value="CBJ25837.1"/>
    <property type="molecule type" value="Genomic_DNA"/>
</dbReference>
<gene>
    <name evidence="2" type="ORF">Esi_0016_0147</name>
</gene>
<accession>D7FLM1</accession>
<dbReference type="Proteomes" id="UP000002630">
    <property type="component" value="Linkage Group LG12"/>
</dbReference>
<organism evidence="2 3">
    <name type="scientific">Ectocarpus siliculosus</name>
    <name type="common">Brown alga</name>
    <name type="synonym">Conferva siliculosa</name>
    <dbReference type="NCBI Taxonomy" id="2880"/>
    <lineage>
        <taxon>Eukaryota</taxon>
        <taxon>Sar</taxon>
        <taxon>Stramenopiles</taxon>
        <taxon>Ochrophyta</taxon>
        <taxon>PX clade</taxon>
        <taxon>Phaeophyceae</taxon>
        <taxon>Ectocarpales</taxon>
        <taxon>Ectocarpaceae</taxon>
        <taxon>Ectocarpus</taxon>
    </lineage>
</organism>
<evidence type="ECO:0000256" key="1">
    <source>
        <dbReference type="SAM" id="MobiDB-lite"/>
    </source>
</evidence>
<dbReference type="AlphaFoldDB" id="D7FLM1"/>
<feature type="compositionally biased region" description="Polar residues" evidence="1">
    <location>
        <begin position="76"/>
        <end position="89"/>
    </location>
</feature>
<protein>
    <submittedName>
        <fullName evidence="2">Uncharacterized protein</fullName>
    </submittedName>
</protein>
<evidence type="ECO:0000313" key="3">
    <source>
        <dbReference type="Proteomes" id="UP000002630"/>
    </source>
</evidence>
<name>D7FLM1_ECTSI</name>
<feature type="compositionally biased region" description="Low complexity" evidence="1">
    <location>
        <begin position="99"/>
        <end position="111"/>
    </location>
</feature>
<sequence length="118" mass="11501">MAGKEQDTLNKTLKAVGSAYDMAGRLGWKFKARAVAAAASSKSPARASAPPGATDAAVAAAAAAAADEPSRGRPKSPQSWGSSSPNGLQRSARGKKLAGDAPAPGVAVPAGSGNCVVS</sequence>
<evidence type="ECO:0000313" key="2">
    <source>
        <dbReference type="EMBL" id="CBJ25837.1"/>
    </source>
</evidence>
<dbReference type="InParanoid" id="D7FLM1"/>
<dbReference type="EMBL" id="FN648143">
    <property type="protein sequence ID" value="CBJ25837.1"/>
    <property type="molecule type" value="Genomic_DNA"/>
</dbReference>
<reference evidence="2 3" key="1">
    <citation type="journal article" date="2010" name="Nature">
        <title>The Ectocarpus genome and the independent evolution of multicellularity in brown algae.</title>
        <authorList>
            <person name="Cock J.M."/>
            <person name="Sterck L."/>
            <person name="Rouze P."/>
            <person name="Scornet D."/>
            <person name="Allen A.E."/>
            <person name="Amoutzias G."/>
            <person name="Anthouard V."/>
            <person name="Artiguenave F."/>
            <person name="Aury J.M."/>
            <person name="Badger J.H."/>
            <person name="Beszteri B."/>
            <person name="Billiau K."/>
            <person name="Bonnet E."/>
            <person name="Bothwell J.H."/>
            <person name="Bowler C."/>
            <person name="Boyen C."/>
            <person name="Brownlee C."/>
            <person name="Carrano C.J."/>
            <person name="Charrier B."/>
            <person name="Cho G.Y."/>
            <person name="Coelho S.M."/>
            <person name="Collen J."/>
            <person name="Corre E."/>
            <person name="Da Silva C."/>
            <person name="Delage L."/>
            <person name="Delaroque N."/>
            <person name="Dittami S.M."/>
            <person name="Doulbeau S."/>
            <person name="Elias M."/>
            <person name="Farnham G."/>
            <person name="Gachon C.M."/>
            <person name="Gschloessl B."/>
            <person name="Heesch S."/>
            <person name="Jabbari K."/>
            <person name="Jubin C."/>
            <person name="Kawai H."/>
            <person name="Kimura K."/>
            <person name="Kloareg B."/>
            <person name="Kupper F.C."/>
            <person name="Lang D."/>
            <person name="Le Bail A."/>
            <person name="Leblanc C."/>
            <person name="Lerouge P."/>
            <person name="Lohr M."/>
            <person name="Lopez P.J."/>
            <person name="Martens C."/>
            <person name="Maumus F."/>
            <person name="Michel G."/>
            <person name="Miranda-Saavedra D."/>
            <person name="Morales J."/>
            <person name="Moreau H."/>
            <person name="Motomura T."/>
            <person name="Nagasato C."/>
            <person name="Napoli C.A."/>
            <person name="Nelson D.R."/>
            <person name="Nyvall-Collen P."/>
            <person name="Peters A.F."/>
            <person name="Pommier C."/>
            <person name="Potin P."/>
            <person name="Poulain J."/>
            <person name="Quesneville H."/>
            <person name="Read B."/>
            <person name="Rensing S.A."/>
            <person name="Ritter A."/>
            <person name="Rousvoal S."/>
            <person name="Samanta M."/>
            <person name="Samson G."/>
            <person name="Schroeder D.C."/>
            <person name="Segurens B."/>
            <person name="Strittmatter M."/>
            <person name="Tonon T."/>
            <person name="Tregear J.W."/>
            <person name="Valentin K."/>
            <person name="von Dassow P."/>
            <person name="Yamagishi T."/>
            <person name="Van de Peer Y."/>
            <person name="Wincker P."/>
        </authorList>
    </citation>
    <scope>NUCLEOTIDE SEQUENCE [LARGE SCALE GENOMIC DNA]</scope>
    <source>
        <strain evidence="3">Ec32 / CCAP1310/4</strain>
    </source>
</reference>
<keyword evidence="3" id="KW-1185">Reference proteome</keyword>
<feature type="compositionally biased region" description="Low complexity" evidence="1">
    <location>
        <begin position="39"/>
        <end position="66"/>
    </location>
</feature>
<feature type="region of interest" description="Disordered" evidence="1">
    <location>
        <begin position="39"/>
        <end position="118"/>
    </location>
</feature>